<dbReference type="SMART" id="SM00855">
    <property type="entry name" value="PGAM"/>
    <property type="match status" value="1"/>
</dbReference>
<feature type="binding site" evidence="2">
    <location>
        <position position="55"/>
    </location>
    <ligand>
        <name>substrate</name>
    </ligand>
</feature>
<dbReference type="InterPro" id="IPR013078">
    <property type="entry name" value="His_Pase_superF_clade-1"/>
</dbReference>
<gene>
    <name evidence="3" type="ORF">SAMN02745725_01727</name>
</gene>
<accession>A0A1M6GDL6</accession>
<dbReference type="RefSeq" id="WP_072916156.1">
    <property type="nucleotide sequence ID" value="NZ_FQYQ01000009.1"/>
</dbReference>
<dbReference type="SUPFAM" id="SSF53254">
    <property type="entry name" value="Phosphoglycerate mutase-like"/>
    <property type="match status" value="1"/>
</dbReference>
<evidence type="ECO:0000256" key="1">
    <source>
        <dbReference type="PIRSR" id="PIRSR613078-1"/>
    </source>
</evidence>
<reference evidence="3 4" key="1">
    <citation type="submission" date="2016-11" db="EMBL/GenBank/DDBJ databases">
        <authorList>
            <person name="Jaros S."/>
            <person name="Januszkiewicz K."/>
            <person name="Wedrychowicz H."/>
        </authorList>
    </citation>
    <scope>NUCLEOTIDE SEQUENCE [LARGE SCALE GENOMIC DNA]</scope>
    <source>
        <strain evidence="3 4">DSM 14809</strain>
    </source>
</reference>
<evidence type="ECO:0000313" key="4">
    <source>
        <dbReference type="Proteomes" id="UP000184185"/>
    </source>
</evidence>
<protein>
    <submittedName>
        <fullName evidence="3">Probable phosphoglycerate mutase</fullName>
    </submittedName>
</protein>
<dbReference type="PIRSF" id="PIRSF000709">
    <property type="entry name" value="6PFK_2-Ptase"/>
    <property type="match status" value="1"/>
</dbReference>
<dbReference type="GO" id="GO:0016791">
    <property type="term" value="F:phosphatase activity"/>
    <property type="evidence" value="ECO:0007669"/>
    <property type="project" value="TreeGrafter"/>
</dbReference>
<dbReference type="PANTHER" id="PTHR48100:SF10">
    <property type="entry name" value="2-CARBOXY-D-ARABINITOL-1-PHOSPHATASE-RELATED"/>
    <property type="match status" value="1"/>
</dbReference>
<dbReference type="CDD" id="cd07067">
    <property type="entry name" value="HP_PGM_like"/>
    <property type="match status" value="1"/>
</dbReference>
<dbReference type="EMBL" id="FQYQ01000009">
    <property type="protein sequence ID" value="SHJ08002.1"/>
    <property type="molecule type" value="Genomic_DNA"/>
</dbReference>
<dbReference type="InterPro" id="IPR029033">
    <property type="entry name" value="His_PPase_superfam"/>
</dbReference>
<evidence type="ECO:0000313" key="3">
    <source>
        <dbReference type="EMBL" id="SHJ08002.1"/>
    </source>
</evidence>
<dbReference type="Pfam" id="PF00300">
    <property type="entry name" value="His_Phos_1"/>
    <property type="match status" value="1"/>
</dbReference>
<dbReference type="Proteomes" id="UP000184185">
    <property type="component" value="Unassembled WGS sequence"/>
</dbReference>
<name>A0A1M6GDL6_PSEXY</name>
<organism evidence="3 4">
    <name type="scientific">Pseudobutyrivibrio xylanivorans DSM 14809</name>
    <dbReference type="NCBI Taxonomy" id="1123012"/>
    <lineage>
        <taxon>Bacteria</taxon>
        <taxon>Bacillati</taxon>
        <taxon>Bacillota</taxon>
        <taxon>Clostridia</taxon>
        <taxon>Lachnospirales</taxon>
        <taxon>Lachnospiraceae</taxon>
        <taxon>Pseudobutyrivibrio</taxon>
    </lineage>
</organism>
<dbReference type="OrthoDB" id="9781415at2"/>
<feature type="active site" description="Tele-phosphohistidine intermediate" evidence="1">
    <location>
        <position position="7"/>
    </location>
</feature>
<proteinExistence type="predicted"/>
<keyword evidence="4" id="KW-1185">Reference proteome</keyword>
<dbReference type="AlphaFoldDB" id="A0A1M6GDL6"/>
<dbReference type="PANTHER" id="PTHR48100">
    <property type="entry name" value="BROAD-SPECIFICITY PHOSPHATASE YOR283W-RELATED"/>
    <property type="match status" value="1"/>
</dbReference>
<evidence type="ECO:0000256" key="2">
    <source>
        <dbReference type="PIRSR" id="PIRSR613078-2"/>
    </source>
</evidence>
<feature type="binding site" evidence="2">
    <location>
        <position position="90"/>
    </location>
    <ligand>
        <name>substrate</name>
    </ligand>
</feature>
<dbReference type="Gene3D" id="3.40.50.1240">
    <property type="entry name" value="Phosphoglycerate mutase-like"/>
    <property type="match status" value="1"/>
</dbReference>
<sequence length="181" mass="20611">MIFLMRHGEDDNTRLGGWSDAGLSVKGREQVERACKTIDKENCAIQHIFASDLQRAKDTADIVSKHLDLPVTHLKEFRETNNGDLAGMPKERFQKEYPGLYYASLDWEQKYPNGESPMDFYNRIKEAWEGFKVGTEALDGNVLLVTHAGVINIIKCIEEGFQYTNKEVRYKVGHAEIVSVD</sequence>
<dbReference type="InterPro" id="IPR050275">
    <property type="entry name" value="PGM_Phosphatase"/>
</dbReference>
<feature type="active site" description="Proton donor/acceptor" evidence="1">
    <location>
        <position position="79"/>
    </location>
</feature>